<comment type="caution">
    <text evidence="2">The sequence shown here is derived from an EMBL/GenBank/DDBJ whole genome shotgun (WGS) entry which is preliminary data.</text>
</comment>
<dbReference type="EMBL" id="JACEIK010004472">
    <property type="protein sequence ID" value="MCD9645573.1"/>
    <property type="molecule type" value="Genomic_DNA"/>
</dbReference>
<protein>
    <submittedName>
        <fullName evidence="2">Uncharacterized protein</fullName>
    </submittedName>
</protein>
<feature type="region of interest" description="Disordered" evidence="1">
    <location>
        <begin position="162"/>
        <end position="188"/>
    </location>
</feature>
<proteinExistence type="predicted"/>
<feature type="compositionally biased region" description="Polar residues" evidence="1">
    <location>
        <begin position="170"/>
        <end position="180"/>
    </location>
</feature>
<name>A0ABS8VEZ4_DATST</name>
<sequence length="229" mass="26133">MNPNWQSPEDYYVPTNIFPLSDDLGYLQAPINYHYVSRYIGEPYLWDDDYNQQPTGTFLIKLVARPTCMRPDYSSKLTGYVSISQGMVVKHIFCGVCNHKSAKRMNMGAVNTSENKVVVVGQKNLSSMDSAQDCLRWKRRNMMILSPRGVIEVCIRNQENDSNYPKAKPSGSQRCLSNPSDVKKENQKREENVAMCLYPFKSSRKNFSLSDLKNATNNFSWHHSPGQVG</sequence>
<organism evidence="2 3">
    <name type="scientific">Datura stramonium</name>
    <name type="common">Jimsonweed</name>
    <name type="synonym">Common thornapple</name>
    <dbReference type="NCBI Taxonomy" id="4076"/>
    <lineage>
        <taxon>Eukaryota</taxon>
        <taxon>Viridiplantae</taxon>
        <taxon>Streptophyta</taxon>
        <taxon>Embryophyta</taxon>
        <taxon>Tracheophyta</taxon>
        <taxon>Spermatophyta</taxon>
        <taxon>Magnoliopsida</taxon>
        <taxon>eudicotyledons</taxon>
        <taxon>Gunneridae</taxon>
        <taxon>Pentapetalae</taxon>
        <taxon>asterids</taxon>
        <taxon>lamiids</taxon>
        <taxon>Solanales</taxon>
        <taxon>Solanaceae</taxon>
        <taxon>Solanoideae</taxon>
        <taxon>Datureae</taxon>
        <taxon>Datura</taxon>
    </lineage>
</organism>
<accession>A0ABS8VEZ4</accession>
<gene>
    <name evidence="2" type="ORF">HAX54_034589</name>
</gene>
<reference evidence="2 3" key="1">
    <citation type="journal article" date="2021" name="BMC Genomics">
        <title>Datura genome reveals duplications of psychoactive alkaloid biosynthetic genes and high mutation rate following tissue culture.</title>
        <authorList>
            <person name="Rajewski A."/>
            <person name="Carter-House D."/>
            <person name="Stajich J."/>
            <person name="Litt A."/>
        </authorList>
    </citation>
    <scope>NUCLEOTIDE SEQUENCE [LARGE SCALE GENOMIC DNA]</scope>
    <source>
        <strain evidence="2">AR-01</strain>
    </source>
</reference>
<evidence type="ECO:0000313" key="2">
    <source>
        <dbReference type="EMBL" id="MCD9645573.1"/>
    </source>
</evidence>
<evidence type="ECO:0000313" key="3">
    <source>
        <dbReference type="Proteomes" id="UP000823775"/>
    </source>
</evidence>
<keyword evidence="3" id="KW-1185">Reference proteome</keyword>
<evidence type="ECO:0000256" key="1">
    <source>
        <dbReference type="SAM" id="MobiDB-lite"/>
    </source>
</evidence>
<dbReference type="Proteomes" id="UP000823775">
    <property type="component" value="Unassembled WGS sequence"/>
</dbReference>